<dbReference type="Proteomes" id="UP000275777">
    <property type="component" value="Chromosome"/>
</dbReference>
<evidence type="ECO:0008006" key="3">
    <source>
        <dbReference type="Google" id="ProtNLM"/>
    </source>
</evidence>
<gene>
    <name evidence="1" type="ORF">NCTC9695_00322</name>
</gene>
<proteinExistence type="predicted"/>
<protein>
    <recommendedName>
        <fullName evidence="3">Solute-binding protein family 3/N-terminal domain-containing protein</fullName>
    </recommendedName>
</protein>
<sequence>MIAGWSYGDAFDQARKEGRFAAFDGDSDQQNLQQLKLGRLDVVLGIRETLQLALREAATMASRCRRKRWRPIMPISPSTSMLSSRPC</sequence>
<accession>A0A447T4Y1</accession>
<dbReference type="AlphaFoldDB" id="A0A447T4Y1"/>
<evidence type="ECO:0000313" key="2">
    <source>
        <dbReference type="Proteomes" id="UP000275777"/>
    </source>
</evidence>
<dbReference type="EMBL" id="LR134182">
    <property type="protein sequence ID" value="VEB39937.1"/>
    <property type="molecule type" value="Genomic_DNA"/>
</dbReference>
<name>A0A447T4Y1_CHRVL</name>
<reference evidence="1 2" key="1">
    <citation type="submission" date="2018-12" db="EMBL/GenBank/DDBJ databases">
        <authorList>
            <consortium name="Pathogen Informatics"/>
        </authorList>
    </citation>
    <scope>NUCLEOTIDE SEQUENCE [LARGE SCALE GENOMIC DNA]</scope>
    <source>
        <strain evidence="1 2">NCTC9695</strain>
    </source>
</reference>
<organism evidence="1 2">
    <name type="scientific">Chromobacterium violaceum</name>
    <dbReference type="NCBI Taxonomy" id="536"/>
    <lineage>
        <taxon>Bacteria</taxon>
        <taxon>Pseudomonadati</taxon>
        <taxon>Pseudomonadota</taxon>
        <taxon>Betaproteobacteria</taxon>
        <taxon>Neisseriales</taxon>
        <taxon>Chromobacteriaceae</taxon>
        <taxon>Chromobacterium</taxon>
    </lineage>
</organism>
<evidence type="ECO:0000313" key="1">
    <source>
        <dbReference type="EMBL" id="VEB39937.1"/>
    </source>
</evidence>